<dbReference type="PANTHER" id="PTHR44846:SF1">
    <property type="entry name" value="MANNOSYL-D-GLYCERATE TRANSPORT_METABOLISM SYSTEM REPRESSOR MNGR-RELATED"/>
    <property type="match status" value="1"/>
</dbReference>
<dbReference type="RefSeq" id="WP_203364824.1">
    <property type="nucleotide sequence ID" value="NZ_WSFT01000005.1"/>
</dbReference>
<reference evidence="5" key="1">
    <citation type="submission" date="2019-12" db="EMBL/GenBank/DDBJ databases">
        <title>Clostridiaceae gen. nov. sp. nov., isolated from sediment in Xinjiang, China.</title>
        <authorList>
            <person name="Zhang R."/>
        </authorList>
    </citation>
    <scope>NUCLEOTIDE SEQUENCE</scope>
    <source>
        <strain evidence="5">D2Q-11</strain>
    </source>
</reference>
<sequence>MSNMHKYQIIEEYIKTNIENGNFKNGETIYSEPKLAKMFKVTRVTVRQAISNLVGEGYLYKIKGSGTYVSDKKIIKDSLGLTSFTEDMELLGKSPHSKVLSMEVIESTESHAKKLQINPKDLVFRIERIRFADDEPWGYEIVIRPFHFTPNLKIKDIEKSMFADLKSRGFDILYSDQTIEALLAFESTAKHLEIKAGSPLLLIKSITYLKENVPLQYTKSFYRGDRYKFSNRAFRDK</sequence>
<dbReference type="GO" id="GO:0003700">
    <property type="term" value="F:DNA-binding transcription factor activity"/>
    <property type="evidence" value="ECO:0007669"/>
    <property type="project" value="InterPro"/>
</dbReference>
<keyword evidence="1" id="KW-0805">Transcription regulation</keyword>
<dbReference type="Pfam" id="PF00392">
    <property type="entry name" value="GntR"/>
    <property type="match status" value="1"/>
</dbReference>
<dbReference type="Proteomes" id="UP000724672">
    <property type="component" value="Unassembled WGS sequence"/>
</dbReference>
<dbReference type="EMBL" id="WSFT01000005">
    <property type="protein sequence ID" value="MBS4536892.1"/>
    <property type="molecule type" value="Genomic_DNA"/>
</dbReference>
<evidence type="ECO:0000313" key="5">
    <source>
        <dbReference type="EMBL" id="MBS4536892.1"/>
    </source>
</evidence>
<keyword evidence="3" id="KW-0804">Transcription</keyword>
<feature type="domain" description="HTH gntR-type" evidence="4">
    <location>
        <begin position="4"/>
        <end position="72"/>
    </location>
</feature>
<dbReference type="InterPro" id="IPR000524">
    <property type="entry name" value="Tscrpt_reg_HTH_GntR"/>
</dbReference>
<evidence type="ECO:0000313" key="6">
    <source>
        <dbReference type="Proteomes" id="UP000724672"/>
    </source>
</evidence>
<dbReference type="GO" id="GO:0003677">
    <property type="term" value="F:DNA binding"/>
    <property type="evidence" value="ECO:0007669"/>
    <property type="project" value="UniProtKB-KW"/>
</dbReference>
<dbReference type="Gene3D" id="3.40.1410.10">
    <property type="entry name" value="Chorismate lyase-like"/>
    <property type="match status" value="1"/>
</dbReference>
<dbReference type="GO" id="GO:0045892">
    <property type="term" value="P:negative regulation of DNA-templated transcription"/>
    <property type="evidence" value="ECO:0007669"/>
    <property type="project" value="TreeGrafter"/>
</dbReference>
<keyword evidence="2" id="KW-0238">DNA-binding</keyword>
<dbReference type="InterPro" id="IPR050679">
    <property type="entry name" value="Bact_HTH_transcr_reg"/>
</dbReference>
<proteinExistence type="predicted"/>
<dbReference type="InterPro" id="IPR011663">
    <property type="entry name" value="UTRA"/>
</dbReference>
<comment type="caution">
    <text evidence="5">The sequence shown here is derived from an EMBL/GenBank/DDBJ whole genome shotgun (WGS) entry which is preliminary data.</text>
</comment>
<dbReference type="CDD" id="cd07377">
    <property type="entry name" value="WHTH_GntR"/>
    <property type="match status" value="1"/>
</dbReference>
<evidence type="ECO:0000259" key="4">
    <source>
        <dbReference type="PROSITE" id="PS50949"/>
    </source>
</evidence>
<evidence type="ECO:0000256" key="2">
    <source>
        <dbReference type="ARBA" id="ARBA00023125"/>
    </source>
</evidence>
<dbReference type="SMART" id="SM00345">
    <property type="entry name" value="HTH_GNTR"/>
    <property type="match status" value="1"/>
</dbReference>
<dbReference type="AlphaFoldDB" id="A0A942UWI1"/>
<keyword evidence="6" id="KW-1185">Reference proteome</keyword>
<dbReference type="InterPro" id="IPR036388">
    <property type="entry name" value="WH-like_DNA-bd_sf"/>
</dbReference>
<dbReference type="PANTHER" id="PTHR44846">
    <property type="entry name" value="MANNOSYL-D-GLYCERATE TRANSPORT/METABOLISM SYSTEM REPRESSOR MNGR-RELATED"/>
    <property type="match status" value="1"/>
</dbReference>
<name>A0A942UWI1_9FIRM</name>
<evidence type="ECO:0000256" key="1">
    <source>
        <dbReference type="ARBA" id="ARBA00023015"/>
    </source>
</evidence>
<gene>
    <name evidence="5" type="ORF">GOQ27_00365</name>
</gene>
<accession>A0A942UWI1</accession>
<dbReference type="Pfam" id="PF07702">
    <property type="entry name" value="UTRA"/>
    <property type="match status" value="1"/>
</dbReference>
<organism evidence="5 6">
    <name type="scientific">Anaeromonas frigoriresistens</name>
    <dbReference type="NCBI Taxonomy" id="2683708"/>
    <lineage>
        <taxon>Bacteria</taxon>
        <taxon>Bacillati</taxon>
        <taxon>Bacillota</taxon>
        <taxon>Tissierellia</taxon>
        <taxon>Tissierellales</taxon>
        <taxon>Thermohalobacteraceae</taxon>
        <taxon>Anaeromonas</taxon>
    </lineage>
</organism>
<dbReference type="InterPro" id="IPR036390">
    <property type="entry name" value="WH_DNA-bd_sf"/>
</dbReference>
<protein>
    <submittedName>
        <fullName evidence="5">GntR family transcriptional regulator</fullName>
    </submittedName>
</protein>
<dbReference type="PRINTS" id="PR00035">
    <property type="entry name" value="HTHGNTR"/>
</dbReference>
<dbReference type="Gene3D" id="1.10.10.10">
    <property type="entry name" value="Winged helix-like DNA-binding domain superfamily/Winged helix DNA-binding domain"/>
    <property type="match status" value="1"/>
</dbReference>
<dbReference type="SUPFAM" id="SSF64288">
    <property type="entry name" value="Chorismate lyase-like"/>
    <property type="match status" value="1"/>
</dbReference>
<evidence type="ECO:0000256" key="3">
    <source>
        <dbReference type="ARBA" id="ARBA00023163"/>
    </source>
</evidence>
<dbReference type="PROSITE" id="PS50949">
    <property type="entry name" value="HTH_GNTR"/>
    <property type="match status" value="1"/>
</dbReference>
<dbReference type="InterPro" id="IPR028978">
    <property type="entry name" value="Chorismate_lyase_/UTRA_dom_sf"/>
</dbReference>
<dbReference type="SUPFAM" id="SSF46785">
    <property type="entry name" value="Winged helix' DNA-binding domain"/>
    <property type="match status" value="1"/>
</dbReference>
<dbReference type="SMART" id="SM00866">
    <property type="entry name" value="UTRA"/>
    <property type="match status" value="1"/>
</dbReference>